<gene>
    <name evidence="2" type="ORF">BLNAU_6299</name>
</gene>
<reference evidence="2 3" key="1">
    <citation type="journal article" date="2022" name="bioRxiv">
        <title>Genomics of Preaxostyla Flagellates Illuminates Evolutionary Transitions and the Path Towards Mitochondrial Loss.</title>
        <authorList>
            <person name="Novak L.V.F."/>
            <person name="Treitli S.C."/>
            <person name="Pyrih J."/>
            <person name="Halakuc P."/>
            <person name="Pipaliya S.V."/>
            <person name="Vacek V."/>
            <person name="Brzon O."/>
            <person name="Soukal P."/>
            <person name="Eme L."/>
            <person name="Dacks J.B."/>
            <person name="Karnkowska A."/>
            <person name="Elias M."/>
            <person name="Hampl V."/>
        </authorList>
    </citation>
    <scope>NUCLEOTIDE SEQUENCE [LARGE SCALE GENOMIC DNA]</scope>
    <source>
        <strain evidence="2">NAU3</strain>
        <tissue evidence="2">Gut</tissue>
    </source>
</reference>
<protein>
    <submittedName>
        <fullName evidence="2">TBC1 domain family member 2A</fullName>
    </submittedName>
</protein>
<dbReference type="Pfam" id="PF00566">
    <property type="entry name" value="RabGAP-TBC"/>
    <property type="match status" value="1"/>
</dbReference>
<proteinExistence type="predicted"/>
<dbReference type="Gene3D" id="1.10.472.80">
    <property type="entry name" value="Ypt/Rab-GAP domain of gyp1p, domain 3"/>
    <property type="match status" value="1"/>
</dbReference>
<dbReference type="Gene3D" id="1.10.8.270">
    <property type="entry name" value="putative rabgap domain of human tbc1 domain family member 14 like domains"/>
    <property type="match status" value="1"/>
</dbReference>
<dbReference type="InterPro" id="IPR035969">
    <property type="entry name" value="Rab-GAP_TBC_sf"/>
</dbReference>
<keyword evidence="3" id="KW-1185">Reference proteome</keyword>
<dbReference type="PANTHER" id="PTHR47219">
    <property type="entry name" value="RAB GTPASE-ACTIVATING PROTEIN 1-LIKE"/>
    <property type="match status" value="1"/>
</dbReference>
<dbReference type="PANTHER" id="PTHR47219:SF20">
    <property type="entry name" value="TBC1 DOMAIN FAMILY MEMBER 2B"/>
    <property type="match status" value="1"/>
</dbReference>
<evidence type="ECO:0000313" key="2">
    <source>
        <dbReference type="EMBL" id="KAK2958796.1"/>
    </source>
</evidence>
<evidence type="ECO:0000313" key="3">
    <source>
        <dbReference type="Proteomes" id="UP001281761"/>
    </source>
</evidence>
<sequence length="337" mass="39428">MTTSPAPQAPFDYWYGFPHANYTEERLKIVSDYCNHLQEKESHWKPYFKSDSEFPKPAQTNRFKSLVRKGIPPKLRPIVWKGLLDVQSVYKPGLYQNYLTTHESSTSTALHDIEADLNRTFPEHPLFHEDETINRLRRILSAYSWHNPELGYCQSLNCIAGMLILVYSDDEDAFWVLVQIINLLPNYHGKTMRDLRIDLKVMDHYLRKHVPDFHALLSKFSFTAEHICMEWFLTLFGRDFPAEFSFRVWDVLFNEGWKTLFRVSLGICTKAIPTLRSQPSASPIAVMRQFCLPLVEIDSVFDLGFQVRSFSRKGINQQRENATKIVEQEDAETARRR</sequence>
<dbReference type="PROSITE" id="PS50086">
    <property type="entry name" value="TBC_RABGAP"/>
    <property type="match status" value="1"/>
</dbReference>
<dbReference type="SUPFAM" id="SSF47923">
    <property type="entry name" value="Ypt/Rab-GAP domain of gyp1p"/>
    <property type="match status" value="2"/>
</dbReference>
<evidence type="ECO:0000259" key="1">
    <source>
        <dbReference type="PROSITE" id="PS50086"/>
    </source>
</evidence>
<dbReference type="InterPro" id="IPR050302">
    <property type="entry name" value="Rab_GAP_TBC_domain"/>
</dbReference>
<dbReference type="SMART" id="SM00164">
    <property type="entry name" value="TBC"/>
    <property type="match status" value="1"/>
</dbReference>
<comment type="caution">
    <text evidence="2">The sequence shown here is derived from an EMBL/GenBank/DDBJ whole genome shotgun (WGS) entry which is preliminary data.</text>
</comment>
<accession>A0ABQ9Y4Y5</accession>
<dbReference type="Proteomes" id="UP001281761">
    <property type="component" value="Unassembled WGS sequence"/>
</dbReference>
<organism evidence="2 3">
    <name type="scientific">Blattamonas nauphoetae</name>
    <dbReference type="NCBI Taxonomy" id="2049346"/>
    <lineage>
        <taxon>Eukaryota</taxon>
        <taxon>Metamonada</taxon>
        <taxon>Preaxostyla</taxon>
        <taxon>Oxymonadida</taxon>
        <taxon>Blattamonas</taxon>
    </lineage>
</organism>
<dbReference type="Gene3D" id="1.10.10.750">
    <property type="entry name" value="Ypt/Rab-GAP domain of gyp1p, domain 1"/>
    <property type="match status" value="1"/>
</dbReference>
<name>A0ABQ9Y4Y5_9EUKA</name>
<feature type="domain" description="Rab-GAP TBC" evidence="1">
    <location>
        <begin position="70"/>
        <end position="256"/>
    </location>
</feature>
<dbReference type="InterPro" id="IPR000195">
    <property type="entry name" value="Rab-GAP-TBC_dom"/>
</dbReference>
<dbReference type="EMBL" id="JARBJD010000035">
    <property type="protein sequence ID" value="KAK2958796.1"/>
    <property type="molecule type" value="Genomic_DNA"/>
</dbReference>